<dbReference type="Pfam" id="PF00005">
    <property type="entry name" value="ABC_tran"/>
    <property type="match status" value="1"/>
</dbReference>
<dbReference type="EMBL" id="JAAIKZ010000029">
    <property type="protein sequence ID" value="NEX76413.1"/>
    <property type="molecule type" value="Genomic_DNA"/>
</dbReference>
<evidence type="ECO:0000256" key="2">
    <source>
        <dbReference type="ARBA" id="ARBA00022741"/>
    </source>
</evidence>
<dbReference type="GO" id="GO:0005524">
    <property type="term" value="F:ATP binding"/>
    <property type="evidence" value="ECO:0007669"/>
    <property type="project" value="UniProtKB-KW"/>
</dbReference>
<dbReference type="PROSITE" id="PS50893">
    <property type="entry name" value="ABC_TRANSPORTER_2"/>
    <property type="match status" value="1"/>
</dbReference>
<dbReference type="GO" id="GO:0005886">
    <property type="term" value="C:plasma membrane"/>
    <property type="evidence" value="ECO:0007669"/>
    <property type="project" value="TreeGrafter"/>
</dbReference>
<dbReference type="RefSeq" id="WP_163149137.1">
    <property type="nucleotide sequence ID" value="NZ_JAAIKZ010000029.1"/>
</dbReference>
<dbReference type="Gene3D" id="3.40.50.300">
    <property type="entry name" value="P-loop containing nucleotide triphosphate hydrolases"/>
    <property type="match status" value="1"/>
</dbReference>
<dbReference type="PANTHER" id="PTHR24220">
    <property type="entry name" value="IMPORT ATP-BINDING PROTEIN"/>
    <property type="match status" value="1"/>
</dbReference>
<dbReference type="CDD" id="cd03255">
    <property type="entry name" value="ABC_MJ0796_LolCDE_FtsE"/>
    <property type="match status" value="1"/>
</dbReference>
<sequence length="224" mass="24582">MLNLRNLGKHFANGGETLPLFAGLDLKLNPGETCLLLGQSGCGKSTLLNLIAGLIPPDEGEIWLGETRLDTQSPDERARLRGRHFGIVYQDFNLLPTLTVLENLCLPLEINHLPRDMARLDALLERLGMSHKRHAWPEQLSGGQRQRVALARALVHRPQWLLADEPTGSLDEHNAEQVMGLMMAAVRDTGAGLLLVSHNPGYGALADRVLRLEGGQLLEARPHG</sequence>
<dbReference type="SMART" id="SM00382">
    <property type="entry name" value="AAA"/>
    <property type="match status" value="1"/>
</dbReference>
<keyword evidence="2" id="KW-0547">Nucleotide-binding</keyword>
<dbReference type="Proteomes" id="UP000480681">
    <property type="component" value="Unassembled WGS sequence"/>
</dbReference>
<dbReference type="InterPro" id="IPR015854">
    <property type="entry name" value="ABC_transpr_LolD-like"/>
</dbReference>
<evidence type="ECO:0000256" key="3">
    <source>
        <dbReference type="ARBA" id="ARBA00022840"/>
    </source>
</evidence>
<dbReference type="InterPro" id="IPR003439">
    <property type="entry name" value="ABC_transporter-like_ATP-bd"/>
</dbReference>
<dbReference type="AlphaFoldDB" id="A0AAW9YEQ0"/>
<name>A0AAW9YEQ0_9GAMM</name>
<proteinExistence type="predicted"/>
<comment type="caution">
    <text evidence="5">The sequence shown here is derived from an EMBL/GenBank/DDBJ whole genome shotgun (WGS) entry which is preliminary data.</text>
</comment>
<feature type="domain" description="ABC transporter" evidence="4">
    <location>
        <begin position="2"/>
        <end position="224"/>
    </location>
</feature>
<dbReference type="GO" id="GO:0016887">
    <property type="term" value="F:ATP hydrolysis activity"/>
    <property type="evidence" value="ECO:0007669"/>
    <property type="project" value="InterPro"/>
</dbReference>
<evidence type="ECO:0000313" key="5">
    <source>
        <dbReference type="EMBL" id="NEX76413.1"/>
    </source>
</evidence>
<protein>
    <submittedName>
        <fullName evidence="5">ABC transporter ATP-binding protein</fullName>
    </submittedName>
</protein>
<evidence type="ECO:0000256" key="1">
    <source>
        <dbReference type="ARBA" id="ARBA00022448"/>
    </source>
</evidence>
<evidence type="ECO:0000259" key="4">
    <source>
        <dbReference type="PROSITE" id="PS50893"/>
    </source>
</evidence>
<dbReference type="InterPro" id="IPR003593">
    <property type="entry name" value="AAA+_ATPase"/>
</dbReference>
<dbReference type="PROSITE" id="PS00211">
    <property type="entry name" value="ABC_TRANSPORTER_1"/>
    <property type="match status" value="1"/>
</dbReference>
<evidence type="ECO:0000313" key="6">
    <source>
        <dbReference type="Proteomes" id="UP000480681"/>
    </source>
</evidence>
<dbReference type="SUPFAM" id="SSF52540">
    <property type="entry name" value="P-loop containing nucleoside triphosphate hydrolases"/>
    <property type="match status" value="1"/>
</dbReference>
<keyword evidence="1" id="KW-0813">Transport</keyword>
<organism evidence="5 6">
    <name type="scientific">Aeromonas rivipollensis</name>
    <dbReference type="NCBI Taxonomy" id="948519"/>
    <lineage>
        <taxon>Bacteria</taxon>
        <taxon>Pseudomonadati</taxon>
        <taxon>Pseudomonadota</taxon>
        <taxon>Gammaproteobacteria</taxon>
        <taxon>Aeromonadales</taxon>
        <taxon>Aeromonadaceae</taxon>
        <taxon>Aeromonas</taxon>
    </lineage>
</organism>
<dbReference type="GO" id="GO:0022857">
    <property type="term" value="F:transmembrane transporter activity"/>
    <property type="evidence" value="ECO:0007669"/>
    <property type="project" value="TreeGrafter"/>
</dbReference>
<accession>A0AAW9YEQ0</accession>
<dbReference type="PANTHER" id="PTHR24220:SF659">
    <property type="entry name" value="TRANSPORTER, PUTATIVE-RELATED"/>
    <property type="match status" value="1"/>
</dbReference>
<dbReference type="InterPro" id="IPR027417">
    <property type="entry name" value="P-loop_NTPase"/>
</dbReference>
<gene>
    <name evidence="5" type="ORF">G4911_17010</name>
</gene>
<dbReference type="InterPro" id="IPR017911">
    <property type="entry name" value="MacB-like_ATP-bd"/>
</dbReference>
<dbReference type="InterPro" id="IPR017871">
    <property type="entry name" value="ABC_transporter-like_CS"/>
</dbReference>
<keyword evidence="3 5" id="KW-0067">ATP-binding</keyword>
<reference evidence="5 6" key="1">
    <citation type="submission" date="2020-02" db="EMBL/GenBank/DDBJ databases">
        <title>Genome sequencing of Aeromonas rivipollensis.</title>
        <authorList>
            <person name="Fono-Tamo Ubani E.K."/>
            <person name="Lekota K.E."/>
        </authorList>
    </citation>
    <scope>NUCLEOTIDE SEQUENCE [LARGE SCALE GENOMIC DNA]</scope>
    <source>
        <strain evidence="5 6">G87</strain>
    </source>
</reference>